<comment type="similarity">
    <text evidence="1">Belongs to the sigma-70 factor family. ECF subfamily.</text>
</comment>
<evidence type="ECO:0000256" key="3">
    <source>
        <dbReference type="ARBA" id="ARBA00023015"/>
    </source>
</evidence>
<feature type="domain" description="RNA polymerase sigma-70 region 2" evidence="6">
    <location>
        <begin position="13"/>
        <end position="80"/>
    </location>
</feature>
<organism evidence="9 10">
    <name type="scientific">Dactylosporangium darangshiense</name>
    <dbReference type="NCBI Taxonomy" id="579108"/>
    <lineage>
        <taxon>Bacteria</taxon>
        <taxon>Bacillati</taxon>
        <taxon>Actinomycetota</taxon>
        <taxon>Actinomycetes</taxon>
        <taxon>Micromonosporales</taxon>
        <taxon>Micromonosporaceae</taxon>
        <taxon>Dactylosporangium</taxon>
    </lineage>
</organism>
<dbReference type="InterPro" id="IPR014305">
    <property type="entry name" value="RNA_pol_sigma-G_actinobac"/>
</dbReference>
<dbReference type="Pfam" id="PF04542">
    <property type="entry name" value="Sigma70_r2"/>
    <property type="match status" value="1"/>
</dbReference>
<name>A0ABP8DBC0_9ACTN</name>
<evidence type="ECO:0000259" key="6">
    <source>
        <dbReference type="Pfam" id="PF04542"/>
    </source>
</evidence>
<keyword evidence="5" id="KW-0804">Transcription</keyword>
<dbReference type="Gene3D" id="1.10.1740.10">
    <property type="match status" value="1"/>
</dbReference>
<comment type="subunit">
    <text evidence="2">Interacts transiently with the RNA polymerase catalytic core formed by RpoA, RpoB, RpoC and RpoZ (2 alpha, 1 beta, 1 beta' and 1 omega subunit) to form the RNA polymerase holoenzyme that can initiate transcription.</text>
</comment>
<dbReference type="InterPro" id="IPR037401">
    <property type="entry name" value="SnoaL-like"/>
</dbReference>
<dbReference type="SUPFAM" id="SSF54427">
    <property type="entry name" value="NTF2-like"/>
    <property type="match status" value="1"/>
</dbReference>
<comment type="caution">
    <text evidence="9">The sequence shown here is derived from an EMBL/GenBank/DDBJ whole genome shotgun (WGS) entry which is preliminary data.</text>
</comment>
<dbReference type="InterPro" id="IPR013249">
    <property type="entry name" value="RNA_pol_sigma70_r4_t2"/>
</dbReference>
<dbReference type="RefSeq" id="WP_345129214.1">
    <property type="nucleotide sequence ID" value="NZ_BAABAT010000012.1"/>
</dbReference>
<dbReference type="SUPFAM" id="SSF88946">
    <property type="entry name" value="Sigma2 domain of RNA polymerase sigma factors"/>
    <property type="match status" value="1"/>
</dbReference>
<evidence type="ECO:0000256" key="1">
    <source>
        <dbReference type="ARBA" id="ARBA00010641"/>
    </source>
</evidence>
<dbReference type="Gene3D" id="3.10.450.50">
    <property type="match status" value="1"/>
</dbReference>
<dbReference type="NCBIfam" id="TIGR02960">
    <property type="entry name" value="SigX5"/>
    <property type="match status" value="1"/>
</dbReference>
<dbReference type="CDD" id="cd06171">
    <property type="entry name" value="Sigma70_r4"/>
    <property type="match status" value="1"/>
</dbReference>
<dbReference type="InterPro" id="IPR014284">
    <property type="entry name" value="RNA_pol_sigma-70_dom"/>
</dbReference>
<dbReference type="InterPro" id="IPR013325">
    <property type="entry name" value="RNA_pol_sigma_r2"/>
</dbReference>
<proteinExistence type="inferred from homology"/>
<evidence type="ECO:0000256" key="2">
    <source>
        <dbReference type="ARBA" id="ARBA00011344"/>
    </source>
</evidence>
<reference evidence="10" key="1">
    <citation type="journal article" date="2019" name="Int. J. Syst. Evol. Microbiol.">
        <title>The Global Catalogue of Microorganisms (GCM) 10K type strain sequencing project: providing services to taxonomists for standard genome sequencing and annotation.</title>
        <authorList>
            <consortium name="The Broad Institute Genomics Platform"/>
            <consortium name="The Broad Institute Genome Sequencing Center for Infectious Disease"/>
            <person name="Wu L."/>
            <person name="Ma J."/>
        </authorList>
    </citation>
    <scope>NUCLEOTIDE SEQUENCE [LARGE SCALE GENOMIC DNA]</scope>
    <source>
        <strain evidence="10">JCM 17441</strain>
    </source>
</reference>
<evidence type="ECO:0000256" key="5">
    <source>
        <dbReference type="ARBA" id="ARBA00023163"/>
    </source>
</evidence>
<dbReference type="InterPro" id="IPR007627">
    <property type="entry name" value="RNA_pol_sigma70_r2"/>
</dbReference>
<dbReference type="InterPro" id="IPR039425">
    <property type="entry name" value="RNA_pol_sigma-70-like"/>
</dbReference>
<dbReference type="SUPFAM" id="SSF88659">
    <property type="entry name" value="Sigma3 and sigma4 domains of RNA polymerase sigma factors"/>
    <property type="match status" value="1"/>
</dbReference>
<feature type="domain" description="SnoaL-like" evidence="8">
    <location>
        <begin position="199"/>
        <end position="248"/>
    </location>
</feature>
<dbReference type="Proteomes" id="UP001500620">
    <property type="component" value="Unassembled WGS sequence"/>
</dbReference>
<keyword evidence="3" id="KW-0805">Transcription regulation</keyword>
<dbReference type="InterPro" id="IPR013324">
    <property type="entry name" value="RNA_pol_sigma_r3/r4-like"/>
</dbReference>
<keyword evidence="4" id="KW-0731">Sigma factor</keyword>
<evidence type="ECO:0000313" key="9">
    <source>
        <dbReference type="EMBL" id="GAA4251898.1"/>
    </source>
</evidence>
<dbReference type="InterPro" id="IPR032710">
    <property type="entry name" value="NTF2-like_dom_sf"/>
</dbReference>
<dbReference type="Pfam" id="PF08281">
    <property type="entry name" value="Sigma70_r4_2"/>
    <property type="match status" value="1"/>
</dbReference>
<dbReference type="NCBIfam" id="TIGR02937">
    <property type="entry name" value="sigma70-ECF"/>
    <property type="match status" value="1"/>
</dbReference>
<dbReference type="PANTHER" id="PTHR43133">
    <property type="entry name" value="RNA POLYMERASE ECF-TYPE SIGMA FACTO"/>
    <property type="match status" value="1"/>
</dbReference>
<dbReference type="Pfam" id="PF12680">
    <property type="entry name" value="SnoaL_2"/>
    <property type="match status" value="1"/>
</dbReference>
<protein>
    <submittedName>
        <fullName evidence="9">Sigma-70 family RNA polymerase sigma factor</fullName>
    </submittedName>
</protein>
<dbReference type="PANTHER" id="PTHR43133:SF65">
    <property type="entry name" value="ECF RNA POLYMERASE SIGMA FACTOR SIGG"/>
    <property type="match status" value="1"/>
</dbReference>
<evidence type="ECO:0000259" key="8">
    <source>
        <dbReference type="Pfam" id="PF12680"/>
    </source>
</evidence>
<evidence type="ECO:0000256" key="4">
    <source>
        <dbReference type="ARBA" id="ARBA00023082"/>
    </source>
</evidence>
<keyword evidence="10" id="KW-1185">Reference proteome</keyword>
<gene>
    <name evidence="9" type="ORF">GCM10022255_046320</name>
</gene>
<accession>A0ABP8DBC0</accession>
<dbReference type="EMBL" id="BAABAT010000012">
    <property type="protein sequence ID" value="GAA4251898.1"/>
    <property type="molecule type" value="Genomic_DNA"/>
</dbReference>
<sequence length="311" mass="33298">MAELPLPEQLPLEEHRAALVGYCYRMLGSPFDAEDAVQETLLRAWRNADRFDPSRAPLRGWLFAIATNVCLDLLRAARRRGLTVNLGPAAEPGAALGVPYPDLDLVFPAPDGLVVPSSGDPADIAVQRDTVRLAFVAALQALPPRQRAVLILRDVLAWSAAEVASLLSTSVAAVNSALQRARAGLSAPVAAQPIDEGLLRRYVRAFNDNDVDALVAVLHEDATMSMPPLPFWLRGRAALLEAMSASGACADATLVRCGSSSFLQYRNGSPFAVVVLECRDGQVGHVTTFLDNSPLQAMFARFADDFATAPA</sequence>
<dbReference type="NCBIfam" id="NF006089">
    <property type="entry name" value="PRK08241.1"/>
    <property type="match status" value="1"/>
</dbReference>
<dbReference type="Gene3D" id="1.10.10.10">
    <property type="entry name" value="Winged helix-like DNA-binding domain superfamily/Winged helix DNA-binding domain"/>
    <property type="match status" value="1"/>
</dbReference>
<dbReference type="InterPro" id="IPR036388">
    <property type="entry name" value="WH-like_DNA-bd_sf"/>
</dbReference>
<evidence type="ECO:0000313" key="10">
    <source>
        <dbReference type="Proteomes" id="UP001500620"/>
    </source>
</evidence>
<evidence type="ECO:0000259" key="7">
    <source>
        <dbReference type="Pfam" id="PF08281"/>
    </source>
</evidence>
<feature type="domain" description="RNA polymerase sigma factor 70 region 4 type 2" evidence="7">
    <location>
        <begin position="133"/>
        <end position="183"/>
    </location>
</feature>